<keyword evidence="4" id="KW-1003">Cell membrane</keyword>
<keyword evidence="7 9" id="KW-0472">Membrane</keyword>
<dbReference type="EMBL" id="JBHFAB010000010">
    <property type="protein sequence ID" value="MFC1418074.1"/>
    <property type="molecule type" value="Genomic_DNA"/>
</dbReference>
<evidence type="ECO:0000256" key="9">
    <source>
        <dbReference type="SAM" id="Phobius"/>
    </source>
</evidence>
<dbReference type="Gene3D" id="3.30.460.20">
    <property type="entry name" value="CorA soluble domain-like"/>
    <property type="match status" value="1"/>
</dbReference>
<feature type="transmembrane region" description="Helical" evidence="9">
    <location>
        <begin position="295"/>
        <end position="314"/>
    </location>
</feature>
<keyword evidence="5 9" id="KW-0812">Transmembrane</keyword>
<protein>
    <submittedName>
        <fullName evidence="10">Magnesium and cobalt transport protein CorA</fullName>
    </submittedName>
</protein>
<dbReference type="PANTHER" id="PTHR46494">
    <property type="entry name" value="CORA FAMILY METAL ION TRANSPORTER (EUROFUNG)"/>
    <property type="match status" value="1"/>
</dbReference>
<reference evidence="10 11" key="1">
    <citation type="submission" date="2024-09" db="EMBL/GenBank/DDBJ databases">
        <authorList>
            <person name="Lee S.D."/>
        </authorList>
    </citation>
    <scope>NUCLEOTIDE SEQUENCE [LARGE SCALE GENOMIC DNA]</scope>
    <source>
        <strain evidence="10 11">N8-3</strain>
    </source>
</reference>
<comment type="similarity">
    <text evidence="2">Belongs to the CorA metal ion transporter (MIT) (TC 1.A.35) family.</text>
</comment>
<evidence type="ECO:0000313" key="11">
    <source>
        <dbReference type="Proteomes" id="UP001592531"/>
    </source>
</evidence>
<dbReference type="InterPro" id="IPR045863">
    <property type="entry name" value="CorA_TM1_TM2"/>
</dbReference>
<comment type="caution">
    <text evidence="10">The sequence shown here is derived from an EMBL/GenBank/DDBJ whole genome shotgun (WGS) entry which is preliminary data.</text>
</comment>
<dbReference type="PANTHER" id="PTHR46494:SF1">
    <property type="entry name" value="CORA FAMILY METAL ION TRANSPORTER (EUROFUNG)"/>
    <property type="match status" value="1"/>
</dbReference>
<dbReference type="SUPFAM" id="SSF143865">
    <property type="entry name" value="CorA soluble domain-like"/>
    <property type="match status" value="1"/>
</dbReference>
<evidence type="ECO:0000256" key="5">
    <source>
        <dbReference type="ARBA" id="ARBA00022692"/>
    </source>
</evidence>
<dbReference type="InterPro" id="IPR045861">
    <property type="entry name" value="CorA_cytoplasmic_dom"/>
</dbReference>
<feature type="region of interest" description="Disordered" evidence="8">
    <location>
        <begin position="1"/>
        <end position="20"/>
    </location>
</feature>
<dbReference type="Pfam" id="PF01544">
    <property type="entry name" value="CorA"/>
    <property type="match status" value="1"/>
</dbReference>
<evidence type="ECO:0000313" key="10">
    <source>
        <dbReference type="EMBL" id="MFC1418074.1"/>
    </source>
</evidence>
<organism evidence="10 11">
    <name type="scientific">Streptacidiphilus cavernicola</name>
    <dbReference type="NCBI Taxonomy" id="3342716"/>
    <lineage>
        <taxon>Bacteria</taxon>
        <taxon>Bacillati</taxon>
        <taxon>Actinomycetota</taxon>
        <taxon>Actinomycetes</taxon>
        <taxon>Kitasatosporales</taxon>
        <taxon>Streptomycetaceae</taxon>
        <taxon>Streptacidiphilus</taxon>
    </lineage>
</organism>
<dbReference type="Gene3D" id="1.20.58.340">
    <property type="entry name" value="Magnesium transport protein CorA, transmembrane region"/>
    <property type="match status" value="2"/>
</dbReference>
<dbReference type="CDD" id="cd12830">
    <property type="entry name" value="MtCorA-like"/>
    <property type="match status" value="1"/>
</dbReference>
<name>A0ABV6VWB6_9ACTN</name>
<keyword evidence="11" id="KW-1185">Reference proteome</keyword>
<evidence type="ECO:0000256" key="1">
    <source>
        <dbReference type="ARBA" id="ARBA00004651"/>
    </source>
</evidence>
<evidence type="ECO:0000256" key="2">
    <source>
        <dbReference type="ARBA" id="ARBA00009765"/>
    </source>
</evidence>
<feature type="transmembrane region" description="Helical" evidence="9">
    <location>
        <begin position="326"/>
        <end position="346"/>
    </location>
</feature>
<proteinExistence type="inferred from homology"/>
<feature type="compositionally biased region" description="Basic residues" evidence="8">
    <location>
        <begin position="1"/>
        <end position="10"/>
    </location>
</feature>
<dbReference type="RefSeq" id="WP_380536802.1">
    <property type="nucleotide sequence ID" value="NZ_JBHFAB010000010.1"/>
</dbReference>
<dbReference type="Proteomes" id="UP001592531">
    <property type="component" value="Unassembled WGS sequence"/>
</dbReference>
<keyword evidence="3" id="KW-0813">Transport</keyword>
<evidence type="ECO:0000256" key="8">
    <source>
        <dbReference type="SAM" id="MobiDB-lite"/>
    </source>
</evidence>
<evidence type="ECO:0000256" key="6">
    <source>
        <dbReference type="ARBA" id="ARBA00022989"/>
    </source>
</evidence>
<dbReference type="SUPFAM" id="SSF144083">
    <property type="entry name" value="Magnesium transport protein CorA, transmembrane region"/>
    <property type="match status" value="1"/>
</dbReference>
<evidence type="ECO:0000256" key="3">
    <source>
        <dbReference type="ARBA" id="ARBA00022448"/>
    </source>
</evidence>
<sequence>MRRSLRHKLRSVAPLPPESGRSAVVDCAVYDRGRRLPGQVNLNRVLDQVGSRKQRFAWIGLYEPSAEQFARIAAAFRLHPLAVEDAVHAHQRPKLERYGDTLFLVLKSITYLDHDDLTASSEIVDTGEIMVFAGPGFAIVVRHGSAPALGAMRARLEAEPDHLAHGPLAVLHAIADLVVDRYLEAADSFELDIEKLETEVFSRRRTDDAERIYQLKRELLEFKRAVQPLSTPLQRLCDGSLPEVGDEVRAYLRDVADHHLQAKERIAAFDELVTGILDASMAKISMQQNSDMRKISAGAALIAVPTMVVGIYGMNFDHMPELHWRYGYPACLLVMLVLVAVIYRALRRNKWL</sequence>
<gene>
    <name evidence="10" type="ORF">ACEZDE_15685</name>
</gene>
<keyword evidence="6 9" id="KW-1133">Transmembrane helix</keyword>
<dbReference type="InterPro" id="IPR002523">
    <property type="entry name" value="MgTranspt_CorA/ZnTranspt_ZntB"/>
</dbReference>
<evidence type="ECO:0000256" key="4">
    <source>
        <dbReference type="ARBA" id="ARBA00022475"/>
    </source>
</evidence>
<accession>A0ABV6VWB6</accession>
<comment type="subcellular location">
    <subcellularLocation>
        <location evidence="1">Cell membrane</location>
        <topology evidence="1">Multi-pass membrane protein</topology>
    </subcellularLocation>
</comment>
<evidence type="ECO:0000256" key="7">
    <source>
        <dbReference type="ARBA" id="ARBA00023136"/>
    </source>
</evidence>